<dbReference type="AlphaFoldDB" id="A0A916RP02"/>
<dbReference type="GO" id="GO:0016787">
    <property type="term" value="F:hydrolase activity"/>
    <property type="evidence" value="ECO:0007669"/>
    <property type="project" value="UniProtKB-KW"/>
</dbReference>
<comment type="caution">
    <text evidence="3">The sequence shown here is derived from an EMBL/GenBank/DDBJ whole genome shotgun (WGS) entry which is preliminary data.</text>
</comment>
<sequence>MRYRITDWTWAYDNYANIPDSQAWPAAWVEPARAAREELVSAGRARLDIAYGDHPREVLDLFLPEGEVRGLVVLIHGGFWMALDKSYWSHLAHGSLAHGYAVAVPSYPLAPEVRISEITRSVGQAITHAAGLVRGPIRLVGHSAGGHLVTRMISHTTPLAPNVSGRIAGTVSVSGLHDLRPMIHLARNATLAIDKAEANAESPALLEPLAGSRLTCWVGARETAEFLRQSALLANIWRGLGIETDSVEEPDRHHFNILDGLADPHHPLTRTLLDV</sequence>
<evidence type="ECO:0000256" key="1">
    <source>
        <dbReference type="ARBA" id="ARBA00022801"/>
    </source>
</evidence>
<dbReference type="InterPro" id="IPR000073">
    <property type="entry name" value="AB_hydrolase_1"/>
</dbReference>
<dbReference type="Gene3D" id="3.40.50.1820">
    <property type="entry name" value="alpha/beta hydrolase"/>
    <property type="match status" value="1"/>
</dbReference>
<proteinExistence type="predicted"/>
<organism evidence="3 4">
    <name type="scientific">Nitratireductor aestuarii</name>
    <dbReference type="NCBI Taxonomy" id="1735103"/>
    <lineage>
        <taxon>Bacteria</taxon>
        <taxon>Pseudomonadati</taxon>
        <taxon>Pseudomonadota</taxon>
        <taxon>Alphaproteobacteria</taxon>
        <taxon>Hyphomicrobiales</taxon>
        <taxon>Phyllobacteriaceae</taxon>
        <taxon>Nitratireductor</taxon>
    </lineage>
</organism>
<keyword evidence="4" id="KW-1185">Reference proteome</keyword>
<dbReference type="PANTHER" id="PTHR48081:SF33">
    <property type="entry name" value="KYNURENINE FORMAMIDASE"/>
    <property type="match status" value="1"/>
</dbReference>
<feature type="domain" description="AB hydrolase-1" evidence="2">
    <location>
        <begin position="72"/>
        <end position="206"/>
    </location>
</feature>
<dbReference type="EMBL" id="BMIF01000004">
    <property type="protein sequence ID" value="GGA64421.1"/>
    <property type="molecule type" value="Genomic_DNA"/>
</dbReference>
<gene>
    <name evidence="3" type="ORF">GCM10011385_17780</name>
</gene>
<dbReference type="RefSeq" id="WP_188720688.1">
    <property type="nucleotide sequence ID" value="NZ_BMIF01000004.1"/>
</dbReference>
<dbReference type="InterPro" id="IPR050300">
    <property type="entry name" value="GDXG_lipolytic_enzyme"/>
</dbReference>
<dbReference type="Pfam" id="PF12697">
    <property type="entry name" value="Abhydrolase_6"/>
    <property type="match status" value="1"/>
</dbReference>
<evidence type="ECO:0000313" key="3">
    <source>
        <dbReference type="EMBL" id="GGA64421.1"/>
    </source>
</evidence>
<reference evidence="3" key="1">
    <citation type="journal article" date="2014" name="Int. J. Syst. Evol. Microbiol.">
        <title>Complete genome sequence of Corynebacterium casei LMG S-19264T (=DSM 44701T), isolated from a smear-ripened cheese.</title>
        <authorList>
            <consortium name="US DOE Joint Genome Institute (JGI-PGF)"/>
            <person name="Walter F."/>
            <person name="Albersmeier A."/>
            <person name="Kalinowski J."/>
            <person name="Ruckert C."/>
        </authorList>
    </citation>
    <scope>NUCLEOTIDE SEQUENCE</scope>
    <source>
        <strain evidence="3">CGMCC 1.15320</strain>
    </source>
</reference>
<dbReference type="SUPFAM" id="SSF53474">
    <property type="entry name" value="alpha/beta-Hydrolases"/>
    <property type="match status" value="1"/>
</dbReference>
<dbReference type="InterPro" id="IPR029058">
    <property type="entry name" value="AB_hydrolase_fold"/>
</dbReference>
<reference evidence="3" key="2">
    <citation type="submission" date="2020-09" db="EMBL/GenBank/DDBJ databases">
        <authorList>
            <person name="Sun Q."/>
            <person name="Zhou Y."/>
        </authorList>
    </citation>
    <scope>NUCLEOTIDE SEQUENCE</scope>
    <source>
        <strain evidence="3">CGMCC 1.15320</strain>
    </source>
</reference>
<dbReference type="PANTHER" id="PTHR48081">
    <property type="entry name" value="AB HYDROLASE SUPERFAMILY PROTEIN C4A8.06C"/>
    <property type="match status" value="1"/>
</dbReference>
<evidence type="ECO:0000313" key="4">
    <source>
        <dbReference type="Proteomes" id="UP000636264"/>
    </source>
</evidence>
<evidence type="ECO:0000259" key="2">
    <source>
        <dbReference type="Pfam" id="PF12697"/>
    </source>
</evidence>
<name>A0A916RP02_9HYPH</name>
<accession>A0A916RP02</accession>
<dbReference type="Proteomes" id="UP000636264">
    <property type="component" value="Unassembled WGS sequence"/>
</dbReference>
<protein>
    <submittedName>
        <fullName evidence="3">Esterase</fullName>
    </submittedName>
</protein>
<keyword evidence="1" id="KW-0378">Hydrolase</keyword>